<gene>
    <name evidence="1" type="ORF">SAMN04488018_11297</name>
</gene>
<dbReference type="RefSeq" id="WP_074746736.1">
    <property type="nucleotide sequence ID" value="NZ_FNYS01000012.1"/>
</dbReference>
<protein>
    <submittedName>
        <fullName evidence="1">WG containing repeat-containing protein</fullName>
    </submittedName>
</protein>
<name>A0A1H6W3W4_9FLAO</name>
<dbReference type="GeneID" id="82257746"/>
<evidence type="ECO:0000313" key="2">
    <source>
        <dbReference type="Proteomes" id="UP000183077"/>
    </source>
</evidence>
<dbReference type="AlphaFoldDB" id="A0A1H6W3W4"/>
<dbReference type="EMBL" id="FNYS01000012">
    <property type="protein sequence ID" value="SEJ11659.1"/>
    <property type="molecule type" value="Genomic_DNA"/>
</dbReference>
<dbReference type="InterPro" id="IPR032774">
    <property type="entry name" value="WG_beta_rep"/>
</dbReference>
<proteinExistence type="predicted"/>
<accession>A0A1H6W3W4</accession>
<sequence length="507" mass="59145">MNTTLTNKTAVIYPFVDQKGMYGYCNQDKQIVINQQYADGELFTKSGYAVVRDKLGLCGVIDLDNKEVLKCKYDKIELYEVGSFTIAMTVHSYTVHSRFWQWKFLPNFNIMNSGSSFMPLWGTEVIREKLIVLVLDTKQVLETKTATKERPYLGSISIKINQIGAKLIQIDEDLYFAKKDRLKRIVKKVVSTYDNGLRWVRKVNEEEVRVYNLKGKRIKSYEIIPKPIFPITYKGKEYKVQMNTEDSHLVAKPIICRDTTGNGRYYVNYEFDMYIPVHLKVINIKSERSIQDIWKNVLNIYPVASKQFFIVEVAPEDTSSRINEFYILTRHGVLKDCLEKPSDYSITSYYNEVIWPAKELLIDDKDIPDGFLLEKIRTISSVKEPLYFVSIKKDQISRVGVWNVDHRQWVLAPEYYSLRLMKNIKYCVFQLEESGLYGILNINTGVIVYDPIFKLVRDADDCLAEVELERNQEEAKSEYNCFYVNLNTGEEYHPGKNVLEYKQGVFN</sequence>
<reference evidence="1 2" key="1">
    <citation type="submission" date="2016-10" db="EMBL/GenBank/DDBJ databases">
        <authorList>
            <person name="de Groot N.N."/>
        </authorList>
    </citation>
    <scope>NUCLEOTIDE SEQUENCE [LARGE SCALE GENOMIC DNA]</scope>
    <source>
        <strain evidence="1 2">DSM 23048</strain>
    </source>
</reference>
<evidence type="ECO:0000313" key="1">
    <source>
        <dbReference type="EMBL" id="SEJ11659.1"/>
    </source>
</evidence>
<organism evidence="1 2">
    <name type="scientific">Myroides marinus</name>
    <dbReference type="NCBI Taxonomy" id="703342"/>
    <lineage>
        <taxon>Bacteria</taxon>
        <taxon>Pseudomonadati</taxon>
        <taxon>Bacteroidota</taxon>
        <taxon>Flavobacteriia</taxon>
        <taxon>Flavobacteriales</taxon>
        <taxon>Flavobacteriaceae</taxon>
        <taxon>Myroides</taxon>
    </lineage>
</organism>
<dbReference type="Proteomes" id="UP000183077">
    <property type="component" value="Unassembled WGS sequence"/>
</dbReference>
<dbReference type="Pfam" id="PF14903">
    <property type="entry name" value="WG_beta_rep"/>
    <property type="match status" value="2"/>
</dbReference>